<comment type="cofactor">
    <cofactor evidence="1">
        <name>Fe(3+)</name>
        <dbReference type="ChEBI" id="CHEBI:29034"/>
    </cofactor>
</comment>
<dbReference type="EMBL" id="DUTF01000313">
    <property type="protein sequence ID" value="HHY27898.1"/>
    <property type="molecule type" value="Genomic_DNA"/>
</dbReference>
<name>A0A7C7DB93_9FIRM</name>
<feature type="domain" description="Rubredoxin-like" evidence="2">
    <location>
        <begin position="2"/>
        <end position="36"/>
    </location>
</feature>
<gene>
    <name evidence="3" type="ORF">GX523_14370</name>
</gene>
<dbReference type="Proteomes" id="UP000553059">
    <property type="component" value="Unassembled WGS sequence"/>
</dbReference>
<accession>A0A7C7DB93</accession>
<dbReference type="CDD" id="cd00729">
    <property type="entry name" value="rubredoxin_SM"/>
    <property type="match status" value="1"/>
</dbReference>
<dbReference type="Gene3D" id="2.20.28.10">
    <property type="match status" value="1"/>
</dbReference>
<comment type="caution">
    <text evidence="3">The sequence shown here is derived from an EMBL/GenBank/DDBJ whole genome shotgun (WGS) entry which is preliminary data.</text>
</comment>
<dbReference type="AlphaFoldDB" id="A0A7C7DB93"/>
<evidence type="ECO:0000313" key="3">
    <source>
        <dbReference type="EMBL" id="HHY27898.1"/>
    </source>
</evidence>
<dbReference type="SUPFAM" id="SSF57802">
    <property type="entry name" value="Rubredoxin-like"/>
    <property type="match status" value="1"/>
</dbReference>
<proteinExistence type="predicted"/>
<reference evidence="3 4" key="1">
    <citation type="journal article" date="2020" name="Biotechnol. Biofuels">
        <title>New insights from the biogas microbiome by comprehensive genome-resolved metagenomics of nearly 1600 species originating from multiple anaerobic digesters.</title>
        <authorList>
            <person name="Campanaro S."/>
            <person name="Treu L."/>
            <person name="Rodriguez-R L.M."/>
            <person name="Kovalovszki A."/>
            <person name="Ziels R.M."/>
            <person name="Maus I."/>
            <person name="Zhu X."/>
            <person name="Kougias P.G."/>
            <person name="Basile A."/>
            <person name="Luo G."/>
            <person name="Schluter A."/>
            <person name="Konstantinidis K.T."/>
            <person name="Angelidaki I."/>
        </authorList>
    </citation>
    <scope>NUCLEOTIDE SEQUENCE [LARGE SCALE GENOMIC DNA]</scope>
    <source>
        <strain evidence="3">AS05jafATM_4</strain>
    </source>
</reference>
<sequence length="87" mass="9455">MSTKWRCVICGYIHEGENPPESCPLCGAGPDQFEKLEGAEQPEVQVKQNTNQPAAAPALEREQAIIHALYSISYGLFIITAHADGVD</sequence>
<protein>
    <submittedName>
        <fullName evidence="3">Flavin reductase</fullName>
    </submittedName>
</protein>
<evidence type="ECO:0000259" key="2">
    <source>
        <dbReference type="PROSITE" id="PS50903"/>
    </source>
</evidence>
<dbReference type="InterPro" id="IPR048574">
    <property type="entry name" value="RUBY_RBDX"/>
</dbReference>
<dbReference type="Pfam" id="PF21349">
    <property type="entry name" value="RUBY_RBDX"/>
    <property type="match status" value="1"/>
</dbReference>
<feature type="non-terminal residue" evidence="3">
    <location>
        <position position="87"/>
    </location>
</feature>
<dbReference type="InterPro" id="IPR024934">
    <property type="entry name" value="Rubredoxin-like_dom"/>
</dbReference>
<dbReference type="PROSITE" id="PS50903">
    <property type="entry name" value="RUBREDOXIN_LIKE"/>
    <property type="match status" value="1"/>
</dbReference>
<organism evidence="3 4">
    <name type="scientific">Desulfitobacterium dehalogenans</name>
    <dbReference type="NCBI Taxonomy" id="36854"/>
    <lineage>
        <taxon>Bacteria</taxon>
        <taxon>Bacillati</taxon>
        <taxon>Bacillota</taxon>
        <taxon>Clostridia</taxon>
        <taxon>Eubacteriales</taxon>
        <taxon>Desulfitobacteriaceae</taxon>
        <taxon>Desulfitobacterium</taxon>
    </lineage>
</organism>
<evidence type="ECO:0000256" key="1">
    <source>
        <dbReference type="ARBA" id="ARBA00001965"/>
    </source>
</evidence>
<dbReference type="GO" id="GO:0005506">
    <property type="term" value="F:iron ion binding"/>
    <property type="evidence" value="ECO:0007669"/>
    <property type="project" value="InterPro"/>
</dbReference>
<evidence type="ECO:0000313" key="4">
    <source>
        <dbReference type="Proteomes" id="UP000553059"/>
    </source>
</evidence>